<keyword evidence="2" id="KW-1185">Reference proteome</keyword>
<protein>
    <submittedName>
        <fullName evidence="1">Uncharacterized protein</fullName>
    </submittedName>
</protein>
<dbReference type="GO" id="GO:0000139">
    <property type="term" value="C:Golgi membrane"/>
    <property type="evidence" value="ECO:0007669"/>
    <property type="project" value="TreeGrafter"/>
</dbReference>
<dbReference type="PANTHER" id="PTHR22746:SF10">
    <property type="entry name" value="GUANINE NUCLEOTIDE EXCHANGE FACTOR SUBUNIT RIC1"/>
    <property type="match status" value="1"/>
</dbReference>
<accession>A0AAD8IWU7</accession>
<dbReference type="GO" id="GO:0042147">
    <property type="term" value="P:retrograde transport, endosome to Golgi"/>
    <property type="evidence" value="ECO:0007669"/>
    <property type="project" value="TreeGrafter"/>
</dbReference>
<organism evidence="1 2">
    <name type="scientific">Heracleum sosnowskyi</name>
    <dbReference type="NCBI Taxonomy" id="360622"/>
    <lineage>
        <taxon>Eukaryota</taxon>
        <taxon>Viridiplantae</taxon>
        <taxon>Streptophyta</taxon>
        <taxon>Embryophyta</taxon>
        <taxon>Tracheophyta</taxon>
        <taxon>Spermatophyta</taxon>
        <taxon>Magnoliopsida</taxon>
        <taxon>eudicotyledons</taxon>
        <taxon>Gunneridae</taxon>
        <taxon>Pentapetalae</taxon>
        <taxon>asterids</taxon>
        <taxon>campanulids</taxon>
        <taxon>Apiales</taxon>
        <taxon>Apiaceae</taxon>
        <taxon>Apioideae</taxon>
        <taxon>apioid superclade</taxon>
        <taxon>Tordylieae</taxon>
        <taxon>Tordyliinae</taxon>
        <taxon>Heracleum</taxon>
    </lineage>
</organism>
<dbReference type="GO" id="GO:0006886">
    <property type="term" value="P:intracellular protein transport"/>
    <property type="evidence" value="ECO:0007669"/>
    <property type="project" value="InterPro"/>
</dbReference>
<dbReference type="AlphaFoldDB" id="A0AAD8IWU7"/>
<evidence type="ECO:0000313" key="1">
    <source>
        <dbReference type="EMBL" id="KAK1393564.1"/>
    </source>
</evidence>
<name>A0AAD8IWU7_9APIA</name>
<dbReference type="InterPro" id="IPR040096">
    <property type="entry name" value="Ric1"/>
</dbReference>
<dbReference type="PANTHER" id="PTHR22746">
    <property type="entry name" value="RAB6A-GEF COMPLEX PARTNER PROTEIN 1"/>
    <property type="match status" value="1"/>
</dbReference>
<reference evidence="1" key="2">
    <citation type="submission" date="2023-05" db="EMBL/GenBank/DDBJ databases">
        <authorList>
            <person name="Schelkunov M.I."/>
        </authorList>
    </citation>
    <scope>NUCLEOTIDE SEQUENCE</scope>
    <source>
        <strain evidence="1">Hsosn_3</strain>
        <tissue evidence="1">Leaf</tissue>
    </source>
</reference>
<evidence type="ECO:0000313" key="2">
    <source>
        <dbReference type="Proteomes" id="UP001237642"/>
    </source>
</evidence>
<gene>
    <name evidence="1" type="ORF">POM88_012620</name>
</gene>
<comment type="caution">
    <text evidence="1">The sequence shown here is derived from an EMBL/GenBank/DDBJ whole genome shotgun (WGS) entry which is preliminary data.</text>
</comment>
<sequence length="174" mass="20080">MYALADSPVRAGQFVRASCLCQPVQLANRTGPVRFRFVIPKQWELSVLDLANGREKELTHSIELFWVTCGQSEERTNLIGEVSWLDYGHRGMQVWYPSSGHDPFQQEDFLQVFMYSNAVLNSDRKGDGYCQIIFDAFLILNIKFVVVFGKVQAKIRAEFIIMLKVALFWRRPVI</sequence>
<proteinExistence type="predicted"/>
<dbReference type="EMBL" id="JAUIZM010000003">
    <property type="protein sequence ID" value="KAK1393564.1"/>
    <property type="molecule type" value="Genomic_DNA"/>
</dbReference>
<dbReference type="Proteomes" id="UP001237642">
    <property type="component" value="Unassembled WGS sequence"/>
</dbReference>
<dbReference type="GO" id="GO:0034066">
    <property type="term" value="C:Ric1-Rgp1 guanyl-nucleotide exchange factor complex"/>
    <property type="evidence" value="ECO:0007669"/>
    <property type="project" value="InterPro"/>
</dbReference>
<dbReference type="GO" id="GO:0005829">
    <property type="term" value="C:cytosol"/>
    <property type="evidence" value="ECO:0007669"/>
    <property type="project" value="TreeGrafter"/>
</dbReference>
<reference evidence="1" key="1">
    <citation type="submission" date="2023-02" db="EMBL/GenBank/DDBJ databases">
        <title>Genome of toxic invasive species Heracleum sosnowskyi carries increased number of genes despite the absence of recent whole-genome duplications.</title>
        <authorList>
            <person name="Schelkunov M."/>
            <person name="Shtratnikova V."/>
            <person name="Makarenko M."/>
            <person name="Klepikova A."/>
            <person name="Omelchenko D."/>
            <person name="Novikova G."/>
            <person name="Obukhova E."/>
            <person name="Bogdanov V."/>
            <person name="Penin A."/>
            <person name="Logacheva M."/>
        </authorList>
    </citation>
    <scope>NUCLEOTIDE SEQUENCE</scope>
    <source>
        <strain evidence="1">Hsosn_3</strain>
        <tissue evidence="1">Leaf</tissue>
    </source>
</reference>